<dbReference type="Gene3D" id="4.10.910.10">
    <property type="entry name" value="30s ribosomal protein s13, domain 2"/>
    <property type="match status" value="1"/>
</dbReference>
<dbReference type="OrthoDB" id="372127at2157"/>
<dbReference type="GO" id="GO:0019843">
    <property type="term" value="F:rRNA binding"/>
    <property type="evidence" value="ECO:0007669"/>
    <property type="project" value="UniProtKB-UniRule"/>
</dbReference>
<dbReference type="GO" id="GO:0015935">
    <property type="term" value="C:small ribosomal subunit"/>
    <property type="evidence" value="ECO:0007669"/>
    <property type="project" value="TreeGrafter"/>
</dbReference>
<comment type="subunit">
    <text evidence="6">Part of the 30S ribosomal subunit. Forms a loose heterodimer with protein S19. Forms two bridges to the 50S subunit in the 70S ribosome.</text>
</comment>
<dbReference type="InterPro" id="IPR001892">
    <property type="entry name" value="Ribosomal_uS13"/>
</dbReference>
<protein>
    <recommendedName>
        <fullName evidence="6">Small ribosomal subunit protein uS13</fullName>
    </recommendedName>
</protein>
<evidence type="ECO:0000256" key="3">
    <source>
        <dbReference type="ARBA" id="ARBA00022884"/>
    </source>
</evidence>
<dbReference type="SMR" id="A0A8G2FXA4"/>
<proteinExistence type="inferred from homology"/>
<dbReference type="PROSITE" id="PS00646">
    <property type="entry name" value="RIBOSOMAL_S13_1"/>
    <property type="match status" value="1"/>
</dbReference>
<organism evidence="8 9">
    <name type="scientific">Picrophilus torridus (strain ATCC 700027 / DSM 9790 / JCM 10055 / NBRC 100828 / KAW 2/3)</name>
    <dbReference type="NCBI Taxonomy" id="1122961"/>
    <lineage>
        <taxon>Archaea</taxon>
        <taxon>Methanobacteriati</taxon>
        <taxon>Thermoplasmatota</taxon>
        <taxon>Thermoplasmata</taxon>
        <taxon>Thermoplasmatales</taxon>
        <taxon>Picrophilaceae</taxon>
        <taxon>Picrophilus</taxon>
    </lineage>
</organism>
<dbReference type="PANTHER" id="PTHR10871">
    <property type="entry name" value="30S RIBOSOMAL PROTEIN S13/40S RIBOSOMAL PROTEIN S18"/>
    <property type="match status" value="1"/>
</dbReference>
<dbReference type="NCBIfam" id="NF003140">
    <property type="entry name" value="PRK04053.1"/>
    <property type="match status" value="1"/>
</dbReference>
<gene>
    <name evidence="6" type="primary">rps13</name>
    <name evidence="8" type="ORF">SAMN02745355_1048</name>
</gene>
<evidence type="ECO:0000256" key="4">
    <source>
        <dbReference type="ARBA" id="ARBA00022980"/>
    </source>
</evidence>
<dbReference type="EMBL" id="FWYE01000002">
    <property type="protein sequence ID" value="SMD31128.1"/>
    <property type="molecule type" value="Genomic_DNA"/>
</dbReference>
<dbReference type="NCBIfam" id="TIGR03629">
    <property type="entry name" value="uS13_arch"/>
    <property type="match status" value="1"/>
</dbReference>
<comment type="similarity">
    <text evidence="1 6 7">Belongs to the universal ribosomal protein uS13 family.</text>
</comment>
<keyword evidence="9" id="KW-1185">Reference proteome</keyword>
<dbReference type="GO" id="GO:0003735">
    <property type="term" value="F:structural constituent of ribosome"/>
    <property type="evidence" value="ECO:0007669"/>
    <property type="project" value="InterPro"/>
</dbReference>
<evidence type="ECO:0000256" key="5">
    <source>
        <dbReference type="ARBA" id="ARBA00023274"/>
    </source>
</evidence>
<name>A0A8G2FXA4_PICTO</name>
<dbReference type="InterPro" id="IPR027437">
    <property type="entry name" value="Rbsml_uS13_C"/>
</dbReference>
<comment type="caution">
    <text evidence="8">The sequence shown here is derived from an EMBL/GenBank/DDBJ whole genome shotgun (WGS) entry which is preliminary data.</text>
</comment>
<evidence type="ECO:0000313" key="8">
    <source>
        <dbReference type="EMBL" id="SMD31128.1"/>
    </source>
</evidence>
<dbReference type="PANTHER" id="PTHR10871:SF3">
    <property type="entry name" value="SMALL RIBOSOMAL SUBUNIT PROTEIN US13"/>
    <property type="match status" value="1"/>
</dbReference>
<reference evidence="8 9" key="1">
    <citation type="submission" date="2017-04" db="EMBL/GenBank/DDBJ databases">
        <authorList>
            <person name="Varghese N."/>
            <person name="Submissions S."/>
        </authorList>
    </citation>
    <scope>NUCLEOTIDE SEQUENCE [LARGE SCALE GENOMIC DNA]</scope>
    <source>
        <strain evidence="8 9">DSM 9789</strain>
    </source>
</reference>
<dbReference type="Pfam" id="PF00416">
    <property type="entry name" value="Ribosomal_S13"/>
    <property type="match status" value="1"/>
</dbReference>
<dbReference type="RefSeq" id="WP_011178020.1">
    <property type="nucleotide sequence ID" value="NC_005877.1"/>
</dbReference>
<evidence type="ECO:0000256" key="1">
    <source>
        <dbReference type="ARBA" id="ARBA00008080"/>
    </source>
</evidence>
<dbReference type="Gene3D" id="1.10.8.50">
    <property type="match status" value="1"/>
</dbReference>
<dbReference type="GO" id="GO:0005829">
    <property type="term" value="C:cytosol"/>
    <property type="evidence" value="ECO:0007669"/>
    <property type="project" value="TreeGrafter"/>
</dbReference>
<keyword evidence="2 6" id="KW-0699">rRNA-binding</keyword>
<keyword evidence="4 6" id="KW-0689">Ribosomal protein</keyword>
<dbReference type="GeneID" id="2844325"/>
<evidence type="ECO:0000256" key="2">
    <source>
        <dbReference type="ARBA" id="ARBA00022730"/>
    </source>
</evidence>
<dbReference type="HAMAP" id="MF_01315">
    <property type="entry name" value="Ribosomal_uS13"/>
    <property type="match status" value="1"/>
</dbReference>
<dbReference type="SUPFAM" id="SSF46946">
    <property type="entry name" value="S13-like H2TH domain"/>
    <property type="match status" value="1"/>
</dbReference>
<evidence type="ECO:0000256" key="6">
    <source>
        <dbReference type="HAMAP-Rule" id="MF_01315"/>
    </source>
</evidence>
<evidence type="ECO:0000256" key="7">
    <source>
        <dbReference type="RuleBase" id="RU003830"/>
    </source>
</evidence>
<dbReference type="Proteomes" id="UP000192315">
    <property type="component" value="Unassembled WGS sequence"/>
</dbReference>
<dbReference type="PIRSF" id="PIRSF002134">
    <property type="entry name" value="Ribosomal_S13"/>
    <property type="match status" value="1"/>
</dbReference>
<comment type="function">
    <text evidence="6">Located at the top of the head of the 30S subunit, it contacts several helices of the 16S rRNA. In the 70S ribosome it contacts the 23S rRNA (bridge B1a) and protein L5 of the 50S subunit (bridge B1b), connecting the 2 subunits; these bridges are implicated in subunit movement.</text>
</comment>
<dbReference type="InterPro" id="IPR010979">
    <property type="entry name" value="Ribosomal_uS13-like_H2TH"/>
</dbReference>
<accession>A0A8G2FXA4</accession>
<sequence length="158" mass="18400">MAEENKNNENFQYIVRIANKDLNGERPLKLALADLKGIGLRLSETIAKKLDLDPDQRIGELGEDKIEELRKYIEGKVYDGIPYWMYNHRRDITTGKDFNLVSNDLDLQINDDINLMKKMRSYKGIRHERGLKVRGQRMRSNGRKGLAIGVVRKKEEKK</sequence>
<dbReference type="AlphaFoldDB" id="A0A8G2FXA4"/>
<dbReference type="InterPro" id="IPR018269">
    <property type="entry name" value="Ribosomal_uS13_CS"/>
</dbReference>
<keyword evidence="3 6" id="KW-0694">RNA-binding</keyword>
<dbReference type="GO" id="GO:0006412">
    <property type="term" value="P:translation"/>
    <property type="evidence" value="ECO:0007669"/>
    <property type="project" value="UniProtKB-UniRule"/>
</dbReference>
<keyword evidence="5 6" id="KW-0687">Ribonucleoprotein</keyword>
<evidence type="ECO:0000313" key="9">
    <source>
        <dbReference type="Proteomes" id="UP000192315"/>
    </source>
</evidence>
<dbReference type="InterPro" id="IPR019977">
    <property type="entry name" value="Ribosomal_uS13_archaeal"/>
</dbReference>
<dbReference type="PROSITE" id="PS50159">
    <property type="entry name" value="RIBOSOMAL_S13_2"/>
    <property type="match status" value="1"/>
</dbReference>